<evidence type="ECO:0000256" key="1">
    <source>
        <dbReference type="SAM" id="MobiDB-lite"/>
    </source>
</evidence>
<dbReference type="Proteomes" id="UP000829685">
    <property type="component" value="Unassembled WGS sequence"/>
</dbReference>
<feature type="compositionally biased region" description="Polar residues" evidence="1">
    <location>
        <begin position="736"/>
        <end position="746"/>
    </location>
</feature>
<evidence type="ECO:0000313" key="3">
    <source>
        <dbReference type="Proteomes" id="UP000829685"/>
    </source>
</evidence>
<keyword evidence="3" id="KW-1185">Reference proteome</keyword>
<gene>
    <name evidence="2" type="ORF">JX265_008508</name>
</gene>
<sequence>MAFPSESPQPLVVTSDILDATFVSRHPPDIERNAAVVGLCTVAPGREGHDDLGWHVADFMAFKALFAPYVNPRSQAWLSLVDANKAAEQHGYKHSGCSISDGLDAEKDDVAIHVESSADNLSIDFISQLAAKAKLAQENDDPLVIIVCGLTSLEQDVYFGDSDYKIAITSVQIRRAINADIRVIFVTPSLTSAGWQINPSFMRNLSSKDQTQAAGNAYDFRARQCGAIFAREIVMHFFNHGSPFIPESEADPKRYSDRVGPVRLDEGQAKAGDNFAAEIHALAASRLLPDRGSHVFCFDDNSDPWQMLVGPRRGMKLVKMSEQWGKVSKSTAAGADSAQDIRSTNHVATDGLHDQAMVFLGGAFGGSKKSQKNHIKHLIKESFRCWPGYYATTFGEDLRKGLELFMHRDSNDNVDWHEMFNIMEHRLTLNVLGDMVTKNLGILSASSARCRDWDEAKSSKDMVKSQKTLYNQTFLEIKQALPPTQMPIIQNLRVHQAGLLLKDTNLQASGAAWFQSIGIASMFTANTKHIQTLSPKQTDKRAAHKVGSPVHSRIRSTESVLSPEAMPFVPLTESATNPSIPNESATDKNRLADAVAGHAGPARLSVEKSSKHATSIESFDETKENVPMTLQSQTEHATNAPVPQLSRQVEDRSSEAWVPPHLRPLVPKALEPARNHSPLPHERTGHAHATVDHTTAQAPASVAPVSASPSTPRSRVGEHHVPTEHRNLPPHLRRAPTQSSPVIKYR</sequence>
<dbReference type="EMBL" id="JAFIMR010000023">
    <property type="protein sequence ID" value="KAI1864784.1"/>
    <property type="molecule type" value="Genomic_DNA"/>
</dbReference>
<accession>A0A9P9WI74</accession>
<comment type="caution">
    <text evidence="2">The sequence shown here is derived from an EMBL/GenBank/DDBJ whole genome shotgun (WGS) entry which is preliminary data.</text>
</comment>
<feature type="region of interest" description="Disordered" evidence="1">
    <location>
        <begin position="697"/>
        <end position="746"/>
    </location>
</feature>
<feature type="compositionally biased region" description="Low complexity" evidence="1">
    <location>
        <begin position="697"/>
        <end position="714"/>
    </location>
</feature>
<organism evidence="2 3">
    <name type="scientific">Neoarthrinium moseri</name>
    <dbReference type="NCBI Taxonomy" id="1658444"/>
    <lineage>
        <taxon>Eukaryota</taxon>
        <taxon>Fungi</taxon>
        <taxon>Dikarya</taxon>
        <taxon>Ascomycota</taxon>
        <taxon>Pezizomycotina</taxon>
        <taxon>Sordariomycetes</taxon>
        <taxon>Xylariomycetidae</taxon>
        <taxon>Amphisphaeriales</taxon>
        <taxon>Apiosporaceae</taxon>
        <taxon>Neoarthrinium</taxon>
    </lineage>
</organism>
<dbReference type="AlphaFoldDB" id="A0A9P9WI74"/>
<name>A0A9P9WI74_9PEZI</name>
<feature type="compositionally biased region" description="Basic and acidic residues" evidence="1">
    <location>
        <begin position="715"/>
        <end position="727"/>
    </location>
</feature>
<feature type="region of interest" description="Disordered" evidence="1">
    <location>
        <begin position="601"/>
        <end position="625"/>
    </location>
</feature>
<reference evidence="2" key="1">
    <citation type="submission" date="2021-03" db="EMBL/GenBank/DDBJ databases">
        <title>Revisited historic fungal species revealed as producer of novel bioactive compounds through whole genome sequencing and comparative genomics.</title>
        <authorList>
            <person name="Vignolle G.A."/>
            <person name="Hochenegger N."/>
            <person name="Mach R.L."/>
            <person name="Mach-Aigner A.R."/>
            <person name="Javad Rahimi M."/>
            <person name="Salim K.A."/>
            <person name="Chan C.M."/>
            <person name="Lim L.B.L."/>
            <person name="Cai F."/>
            <person name="Druzhinina I.S."/>
            <person name="U'Ren J.M."/>
            <person name="Derntl C."/>
        </authorList>
    </citation>
    <scope>NUCLEOTIDE SEQUENCE</scope>
    <source>
        <strain evidence="2">TUCIM 5799</strain>
    </source>
</reference>
<protein>
    <submittedName>
        <fullName evidence="2">Uncharacterized protein</fullName>
    </submittedName>
</protein>
<evidence type="ECO:0000313" key="2">
    <source>
        <dbReference type="EMBL" id="KAI1864784.1"/>
    </source>
</evidence>
<proteinExistence type="predicted"/>